<feature type="signal peptide" evidence="2">
    <location>
        <begin position="1"/>
        <end position="20"/>
    </location>
</feature>
<dbReference type="RefSeq" id="WP_212219192.1">
    <property type="nucleotide sequence ID" value="NZ_JAGUCO010000028.1"/>
</dbReference>
<dbReference type="EMBL" id="JAGUCO010000028">
    <property type="protein sequence ID" value="MBS2100745.1"/>
    <property type="molecule type" value="Genomic_DNA"/>
</dbReference>
<feature type="chain" id="PRO_5046937318" description="Dipeptidase" evidence="2">
    <location>
        <begin position="21"/>
        <end position="540"/>
    </location>
</feature>
<gene>
    <name evidence="3" type="ORF">KEM10_20830</name>
</gene>
<dbReference type="EC" id="3.4.-.-" evidence="1"/>
<keyword evidence="1 3" id="KW-0378">Hydrolase</keyword>
<dbReference type="PANTHER" id="PTHR12994:SF17">
    <property type="entry name" value="LD30995P"/>
    <property type="match status" value="1"/>
</dbReference>
<comment type="similarity">
    <text evidence="1">Belongs to the peptidase C69 family.</text>
</comment>
<evidence type="ECO:0000256" key="1">
    <source>
        <dbReference type="RuleBase" id="RU364089"/>
    </source>
</evidence>
<reference evidence="3 4" key="1">
    <citation type="journal article" date="2015" name="Int. J. Syst. Evol. Microbiol.">
        <title>Carboxylicivirga linearis sp. nov., isolated from a sea cucumber culture pond.</title>
        <authorList>
            <person name="Wang F.Q."/>
            <person name="Zhou Y.X."/>
            <person name="Lin X.Z."/>
            <person name="Chen G.J."/>
            <person name="Du Z.J."/>
        </authorList>
    </citation>
    <scope>NUCLEOTIDE SEQUENCE [LARGE SCALE GENOMIC DNA]</scope>
    <source>
        <strain evidence="3 4">FB218</strain>
    </source>
</reference>
<dbReference type="Pfam" id="PF03577">
    <property type="entry name" value="Peptidase_C69"/>
    <property type="match status" value="1"/>
</dbReference>
<proteinExistence type="inferred from homology"/>
<evidence type="ECO:0000256" key="2">
    <source>
        <dbReference type="SAM" id="SignalP"/>
    </source>
</evidence>
<keyword evidence="4" id="KW-1185">Reference proteome</keyword>
<keyword evidence="1" id="KW-0645">Protease</keyword>
<dbReference type="Proteomes" id="UP000708576">
    <property type="component" value="Unassembled WGS sequence"/>
</dbReference>
<evidence type="ECO:0000313" key="3">
    <source>
        <dbReference type="EMBL" id="MBS2100745.1"/>
    </source>
</evidence>
<dbReference type="Gene3D" id="3.60.60.10">
    <property type="entry name" value="Penicillin V Acylase, Chain A"/>
    <property type="match status" value="1"/>
</dbReference>
<dbReference type="GO" id="GO:0016805">
    <property type="term" value="F:dipeptidase activity"/>
    <property type="evidence" value="ECO:0007669"/>
    <property type="project" value="UniProtKB-KW"/>
</dbReference>
<evidence type="ECO:0000313" key="4">
    <source>
        <dbReference type="Proteomes" id="UP000708576"/>
    </source>
</evidence>
<protein>
    <recommendedName>
        <fullName evidence="1">Dipeptidase</fullName>
        <ecNumber evidence="1">3.4.-.-</ecNumber>
    </recommendedName>
</protein>
<keyword evidence="1 3" id="KW-0224">Dipeptidase</keyword>
<dbReference type="PANTHER" id="PTHR12994">
    <property type="entry name" value="SECERNIN"/>
    <property type="match status" value="1"/>
</dbReference>
<comment type="catalytic activity">
    <reaction evidence="1">
        <text>an L-aminoacyl-L-amino acid + H2O = 2 an L-alpha-amino acid</text>
        <dbReference type="Rhea" id="RHEA:48940"/>
        <dbReference type="ChEBI" id="CHEBI:15377"/>
        <dbReference type="ChEBI" id="CHEBI:59869"/>
        <dbReference type="ChEBI" id="CHEBI:77460"/>
    </reaction>
</comment>
<organism evidence="3 4">
    <name type="scientific">Carboxylicivirga linearis</name>
    <dbReference type="NCBI Taxonomy" id="1628157"/>
    <lineage>
        <taxon>Bacteria</taxon>
        <taxon>Pseudomonadati</taxon>
        <taxon>Bacteroidota</taxon>
        <taxon>Bacteroidia</taxon>
        <taxon>Marinilabiliales</taxon>
        <taxon>Marinilabiliaceae</taxon>
        <taxon>Carboxylicivirga</taxon>
    </lineage>
</organism>
<sequence length="540" mass="62428">MTKHLLPIAILFLSWISADACTNFLITKGASADHHNYIFYSNDGAYAPSFPVHPAGSYKNCDSIRIFSYPNQKEGYIPRAKHEYHTIGYHINEFNVSIGETTFGGREELHNTDEFLEYWHLMELGLQRSKTAREMIDVIAELVQEYGYGSPGESFSIADPDEIWLMEMVGKGIDTKGAVWAAVRIPDGYISAHANHARIGEIEMDNPDNYRYSPDVIDFAIEKGYYHPESGKAFSFCDTYDPVTPAKLRYTEMRVWDFFRRTAPSQNISTDYARGVEGAERMPLWIKPDEKLSFETIIALTRSHYDGTLWDMEKGLKAGPHGNPNRSRPLTFEVDGMEASWERPISTPLTAYAFVAELKTNKKKEANSVLWLGLDNTYTNIYMPFNACVSQIPQSYNNTKYDAFSWNSMWWVFNFVGNYINLRYSDMIQDVKTKQASIQKDIIADFRALEESTQSINKKKRSDEYTQFSEDQSEQLLQNWTQLSNFLITKYNDGMVRDEKMRTKTVGYSDDFYRKAIEDDKERILPVWQESKENKEPRNY</sequence>
<name>A0ABS5K113_9BACT</name>
<accession>A0ABS5K113</accession>
<dbReference type="InterPro" id="IPR005322">
    <property type="entry name" value="Peptidase_C69"/>
</dbReference>
<keyword evidence="2" id="KW-0732">Signal</keyword>
<comment type="caution">
    <text evidence="3">The sequence shown here is derived from an EMBL/GenBank/DDBJ whole genome shotgun (WGS) entry which is preliminary data.</text>
</comment>